<dbReference type="Gene3D" id="2.60.40.4070">
    <property type="match status" value="1"/>
</dbReference>
<reference evidence="1" key="1">
    <citation type="journal article" date="2020" name="mSystems">
        <title>Genome- and Community-Level Interaction Insights into Carbon Utilization and Element Cycling Functions of Hydrothermarchaeota in Hydrothermal Sediment.</title>
        <authorList>
            <person name="Zhou Z."/>
            <person name="Liu Y."/>
            <person name="Xu W."/>
            <person name="Pan J."/>
            <person name="Luo Z.H."/>
            <person name="Li M."/>
        </authorList>
    </citation>
    <scope>NUCLEOTIDE SEQUENCE [LARGE SCALE GENOMIC DNA]</scope>
    <source>
        <strain evidence="1">SpSt-258</strain>
    </source>
</reference>
<proteinExistence type="predicted"/>
<name>A0A7V1EH33_UNCW3</name>
<protein>
    <recommendedName>
        <fullName evidence="2">T9SS type A sorting domain-containing protein</fullName>
    </recommendedName>
</protein>
<organism evidence="1">
    <name type="scientific">candidate division WOR-3 bacterium</name>
    <dbReference type="NCBI Taxonomy" id="2052148"/>
    <lineage>
        <taxon>Bacteria</taxon>
        <taxon>Bacteria division WOR-3</taxon>
    </lineage>
</organism>
<gene>
    <name evidence="1" type="ORF">ENP86_01155</name>
</gene>
<accession>A0A7V1EH33</accession>
<dbReference type="AlphaFoldDB" id="A0A7V1EH33"/>
<comment type="caution">
    <text evidence="1">The sequence shown here is derived from an EMBL/GenBank/DDBJ whole genome shotgun (WGS) entry which is preliminary data.</text>
</comment>
<evidence type="ECO:0008006" key="2">
    <source>
        <dbReference type="Google" id="ProtNLM"/>
    </source>
</evidence>
<sequence>MKVRMQPDVDVDGFNFVWAVWDSGSWVSGTAEILYSKRDNLGGCLIPETDVSNNASFSHLPRVAVDASNNVQFIWRDASPQGDGVWHAKLANDGSVLVPSHLAMSGAGGGSSSLLPEMVINKYKEICIIWDEEPSGYNQMDFTKLDSIGNPIIAKIRVSPESVLSFWPGIGVDSFGNNHLGYRTNKTSTDSLAYTKLNKDGNFLIDYKALDAGLLPTIIADRSQNIHMVYPHQTGYGWVINYLKLNQNGNIIIGPKTLYDLEYYGNPHMAMDSMQYLHVVWEEQTASGTFPIYYAKIDTLGNFVIPPMQVVYPPYTPGGGLPRIAVDRNNRLHLIWVDVRIDPNTTDIFYKRGENEQTVKELERLKAQNQPKISIFPNPFTTETKVIFSLSHPGSQMDVREETERGKIEIFDILGRKVKEFDYLPKAQYGGNCSFNQIVWNGKDEAGCKLPAGVYLLWLEFGGFRKMCNAILIR</sequence>
<dbReference type="EMBL" id="DSKY01000003">
    <property type="protein sequence ID" value="HDY58156.1"/>
    <property type="molecule type" value="Genomic_DNA"/>
</dbReference>
<evidence type="ECO:0000313" key="1">
    <source>
        <dbReference type="EMBL" id="HDY58156.1"/>
    </source>
</evidence>